<accession>A0AAX2ES33</accession>
<feature type="domain" description="PTS EIIA type-2" evidence="5">
    <location>
        <begin position="495"/>
        <end position="634"/>
    </location>
</feature>
<evidence type="ECO:0000313" key="11">
    <source>
        <dbReference type="Proteomes" id="UP000199173"/>
    </source>
</evidence>
<dbReference type="GO" id="GO:0006355">
    <property type="term" value="P:regulation of DNA-templated transcription"/>
    <property type="evidence" value="ECO:0007669"/>
    <property type="project" value="InterPro"/>
</dbReference>
<proteinExistence type="predicted"/>
<dbReference type="InterPro" id="IPR011608">
    <property type="entry name" value="PRD"/>
</dbReference>
<dbReference type="GO" id="GO:0009401">
    <property type="term" value="P:phosphoenolpyruvate-dependent sugar phosphotransferase system"/>
    <property type="evidence" value="ECO:0007669"/>
    <property type="project" value="InterPro"/>
</dbReference>
<gene>
    <name evidence="9" type="ORF">SAMN03159428_04201</name>
    <name evidence="8" type="ORF">SAMN03159514_02334</name>
</gene>
<dbReference type="EMBL" id="FPAV01000013">
    <property type="protein sequence ID" value="SFU10567.1"/>
    <property type="molecule type" value="Genomic_DNA"/>
</dbReference>
<dbReference type="SUPFAM" id="SSF55804">
    <property type="entry name" value="Phoshotransferase/anion transport protein"/>
    <property type="match status" value="1"/>
</dbReference>
<dbReference type="InterPro" id="IPR036634">
    <property type="entry name" value="PRD_sf"/>
</dbReference>
<evidence type="ECO:0000259" key="5">
    <source>
        <dbReference type="PROSITE" id="PS51094"/>
    </source>
</evidence>
<feature type="domain" description="PRD" evidence="7">
    <location>
        <begin position="174"/>
        <end position="282"/>
    </location>
</feature>
<dbReference type="Gene3D" id="3.40.930.10">
    <property type="entry name" value="Mannitol-specific EII, Chain A"/>
    <property type="match status" value="1"/>
</dbReference>
<dbReference type="GO" id="GO:0008982">
    <property type="term" value="F:protein-N(PI)-phosphohistidine-sugar phosphotransferase activity"/>
    <property type="evidence" value="ECO:0007669"/>
    <property type="project" value="InterPro"/>
</dbReference>
<dbReference type="PANTHER" id="PTHR30185">
    <property type="entry name" value="CRYPTIC BETA-GLUCOSIDE BGL OPERON ANTITERMINATOR"/>
    <property type="match status" value="1"/>
</dbReference>
<dbReference type="PROSITE" id="PS51094">
    <property type="entry name" value="PTS_EIIA_TYPE_2"/>
    <property type="match status" value="1"/>
</dbReference>
<organism evidence="8 11">
    <name type="scientific">Kosakonia radicincitans</name>
    <dbReference type="NCBI Taxonomy" id="283686"/>
    <lineage>
        <taxon>Bacteria</taxon>
        <taxon>Pseudomonadati</taxon>
        <taxon>Pseudomonadota</taxon>
        <taxon>Gammaproteobacteria</taxon>
        <taxon>Enterobacterales</taxon>
        <taxon>Enterobacteriaceae</taxon>
        <taxon>Kosakonia</taxon>
    </lineage>
</organism>
<dbReference type="AlphaFoldDB" id="A0AAX2ES33"/>
<dbReference type="Pfam" id="PF08279">
    <property type="entry name" value="HTH_11"/>
    <property type="match status" value="1"/>
</dbReference>
<dbReference type="EMBL" id="FOYJ01000005">
    <property type="protein sequence ID" value="SFR13353.1"/>
    <property type="molecule type" value="Genomic_DNA"/>
</dbReference>
<keyword evidence="10" id="KW-1185">Reference proteome</keyword>
<dbReference type="InterPro" id="IPR013196">
    <property type="entry name" value="HTH_11"/>
</dbReference>
<evidence type="ECO:0000259" key="7">
    <source>
        <dbReference type="PROSITE" id="PS51372"/>
    </source>
</evidence>
<feature type="domain" description="PTS EIIB type-2" evidence="6">
    <location>
        <begin position="400"/>
        <end position="493"/>
    </location>
</feature>
<protein>
    <submittedName>
        <fullName evidence="8">Lichenan operon transcriptional antiterminator</fullName>
    </submittedName>
</protein>
<reference evidence="10 11" key="1">
    <citation type="submission" date="2016-10" db="EMBL/GenBank/DDBJ databases">
        <authorList>
            <person name="Varghese N."/>
            <person name="Submissions S."/>
        </authorList>
    </citation>
    <scope>NUCLEOTIDE SEQUENCE [LARGE SCALE GENOMIC DNA]</scope>
    <source>
        <strain evidence="9 10">NFIX06</strain>
        <strain evidence="8 11">NFIX08</strain>
    </source>
</reference>
<keyword evidence="1" id="KW-0677">Repeat</keyword>
<dbReference type="InterPro" id="IPR050661">
    <property type="entry name" value="BglG_antiterminators"/>
</dbReference>
<dbReference type="Gene3D" id="1.10.10.10">
    <property type="entry name" value="Winged helix-like DNA-binding domain superfamily/Winged helix DNA-binding domain"/>
    <property type="match status" value="2"/>
</dbReference>
<evidence type="ECO:0000313" key="9">
    <source>
        <dbReference type="EMBL" id="SFU10567.1"/>
    </source>
</evidence>
<evidence type="ECO:0000313" key="10">
    <source>
        <dbReference type="Proteomes" id="UP000198760"/>
    </source>
</evidence>
<name>A0AAX2ES33_9ENTR</name>
<sequence>MYSKLSVLFKELMDEEYHTARELAARLNVSEKTVRVRLKELNDIVISHGAMIASKSNMGYRLTVDDYDCFNQFALSDNKENKVSRPTTSNERITFILAFLLNRHSYIKLDDLCEQCYVSRNTMTADLKKVEYILHIHNLVLERRPNYGIIIDGSEFNKRVCIANNLIKRDDFMNSDGKKEEKLKAIGNIVLSVLHKNEYRISEVSLENLISHIFIASYRSKHEQSVDIDGNRIVQLVKPDVLEATKEIVLRTQKELQTLMPESEQFYIALHMGAKLSSGSYNHPGVNIVISRKIDELTWRMLEIVHKSFNIDFMDNLELRMSLNQHMVPLDIRMQYGIPLSNPLLHEIKKEYAFAYTMAATACIALSEHYVTNIPEDEIAYFAILFELALEKKDKKIDKKNIIVVCVSGKGTTQLFMYKYKQAFGKYIENIYECTAWELNSFDFAGHNIEYIFTTIPINIDVPVPVFEVNLFLENKDIITCSEIFEASSNAFLHRYYLPELFLTDIVAENKEEALRLLCQHTEKYFPLPDGFLDAVMKREVLGQTDFGNLIAIPHPFQVMTRESFVTVGILQQPIWWGHNEVQVIFLISISSEEDTEIGRFYQLTTKLLFDSEALQQLLKEQRFEVLMTLLKGGVIS</sequence>
<keyword evidence="2" id="KW-0805">Transcription regulation</keyword>
<keyword evidence="3" id="KW-0010">Activator</keyword>
<dbReference type="InterPro" id="IPR002178">
    <property type="entry name" value="PTS_EIIA_type-2_dom"/>
</dbReference>
<dbReference type="PROSITE" id="PS51099">
    <property type="entry name" value="PTS_EIIB_TYPE_2"/>
    <property type="match status" value="1"/>
</dbReference>
<evidence type="ECO:0000256" key="1">
    <source>
        <dbReference type="ARBA" id="ARBA00022737"/>
    </source>
</evidence>
<comment type="caution">
    <text evidence="8">The sequence shown here is derived from an EMBL/GenBank/DDBJ whole genome shotgun (WGS) entry which is preliminary data.</text>
</comment>
<dbReference type="CDD" id="cd00211">
    <property type="entry name" value="PTS_IIA_fru"/>
    <property type="match status" value="1"/>
</dbReference>
<dbReference type="Pfam" id="PF05043">
    <property type="entry name" value="Mga"/>
    <property type="match status" value="1"/>
</dbReference>
<evidence type="ECO:0000256" key="4">
    <source>
        <dbReference type="ARBA" id="ARBA00023163"/>
    </source>
</evidence>
<evidence type="ECO:0000259" key="6">
    <source>
        <dbReference type="PROSITE" id="PS51099"/>
    </source>
</evidence>
<dbReference type="PANTHER" id="PTHR30185:SF13">
    <property type="entry name" value="LICABCH OPERON REGULATOR-RELATED"/>
    <property type="match status" value="1"/>
</dbReference>
<dbReference type="SUPFAM" id="SSF63520">
    <property type="entry name" value="PTS-regulatory domain, PRD"/>
    <property type="match status" value="2"/>
</dbReference>
<dbReference type="Pfam" id="PF00874">
    <property type="entry name" value="PRD"/>
    <property type="match status" value="2"/>
</dbReference>
<evidence type="ECO:0000313" key="8">
    <source>
        <dbReference type="EMBL" id="SFR13353.1"/>
    </source>
</evidence>
<dbReference type="Pfam" id="PF00359">
    <property type="entry name" value="PTS_EIIA_2"/>
    <property type="match status" value="1"/>
</dbReference>
<dbReference type="InterPro" id="IPR036388">
    <property type="entry name" value="WH-like_DNA-bd_sf"/>
</dbReference>
<dbReference type="Proteomes" id="UP000198760">
    <property type="component" value="Unassembled WGS sequence"/>
</dbReference>
<dbReference type="Proteomes" id="UP000199173">
    <property type="component" value="Unassembled WGS sequence"/>
</dbReference>
<feature type="domain" description="PRD" evidence="7">
    <location>
        <begin position="289"/>
        <end position="396"/>
    </location>
</feature>
<evidence type="ECO:0000256" key="3">
    <source>
        <dbReference type="ARBA" id="ARBA00023159"/>
    </source>
</evidence>
<dbReference type="PROSITE" id="PS51372">
    <property type="entry name" value="PRD_2"/>
    <property type="match status" value="2"/>
</dbReference>
<dbReference type="Gene3D" id="3.40.50.2300">
    <property type="match status" value="1"/>
</dbReference>
<dbReference type="InterPro" id="IPR013011">
    <property type="entry name" value="PTS_EIIB_2"/>
</dbReference>
<evidence type="ECO:0000256" key="2">
    <source>
        <dbReference type="ARBA" id="ARBA00023015"/>
    </source>
</evidence>
<dbReference type="Gene3D" id="1.10.1790.10">
    <property type="entry name" value="PRD domain"/>
    <property type="match status" value="2"/>
</dbReference>
<dbReference type="InterPro" id="IPR007737">
    <property type="entry name" value="Mga_HTH"/>
</dbReference>
<dbReference type="InterPro" id="IPR016152">
    <property type="entry name" value="PTrfase/Anion_transptr"/>
</dbReference>
<keyword evidence="4" id="KW-0804">Transcription</keyword>